<dbReference type="EMBL" id="WLVL01000037">
    <property type="protein sequence ID" value="MTB72302.1"/>
    <property type="molecule type" value="Genomic_DNA"/>
</dbReference>
<name>A0A6I3IEA7_9MICO</name>
<dbReference type="RefSeq" id="WP_154593540.1">
    <property type="nucleotide sequence ID" value="NZ_CP171001.1"/>
</dbReference>
<feature type="transmembrane region" description="Helical" evidence="6">
    <location>
        <begin position="446"/>
        <end position="465"/>
    </location>
</feature>
<dbReference type="AlphaFoldDB" id="A0A6I3IEA7"/>
<dbReference type="GO" id="GO:0005886">
    <property type="term" value="C:plasma membrane"/>
    <property type="evidence" value="ECO:0007669"/>
    <property type="project" value="UniProtKB-SubCell"/>
</dbReference>
<keyword evidence="5 6" id="KW-0472">Membrane</keyword>
<feature type="transmembrane region" description="Helical" evidence="6">
    <location>
        <begin position="93"/>
        <end position="115"/>
    </location>
</feature>
<protein>
    <submittedName>
        <fullName evidence="7">Oligosaccharide flippase family protein</fullName>
    </submittedName>
</protein>
<comment type="caution">
    <text evidence="7">The sequence shown here is derived from an EMBL/GenBank/DDBJ whole genome shotgun (WGS) entry which is preliminary data.</text>
</comment>
<dbReference type="Proteomes" id="UP000431092">
    <property type="component" value="Unassembled WGS sequence"/>
</dbReference>
<sequence>MSSTAANGSSRAVLGRGMVYTIGTAAPILANALVTPAVTRAVGSVEFGRVSLLIQLIQVTMLVCSLGLAAAITRHGLIEASGVPGASALTVRASAIAAGLCVLAAVAAPALDLVVRVHDPWLVALGCVAAAGFAGMANAQAFLRVVDRPLPFVALALVATLGGPVIGLGLVLLHRATAVDYVAGLAAGYLLAGVLGLALTVRGARPRPQRGDLTRALRIGVPTVPHAVGLYLSTAVLVFVVNHAFGTTDAGRMQLAILLGSAPSVLTTALNNAWAPLVYAAPRGERAPLIEGTGRDIALITAAASGFVSAVAPLVLVVLADARFDPASMTPAVAWMALGGLLSVVYLGSVHLVFAEGRSTGLAVVTPLSVILGTLAAVALSRTGDVPVTAAGMTVTYAALAFGAWLLSRHVSSERWRPATMAPAVATGTVLCVAGALAPIEGAAAWYVRAPLALLCVALAGARFVRVMRG</sequence>
<dbReference type="InterPro" id="IPR050833">
    <property type="entry name" value="Poly_Biosynth_Transport"/>
</dbReference>
<keyword evidence="4 6" id="KW-1133">Transmembrane helix</keyword>
<feature type="transmembrane region" description="Helical" evidence="6">
    <location>
        <begin position="50"/>
        <end position="72"/>
    </location>
</feature>
<feature type="transmembrane region" description="Helical" evidence="6">
    <location>
        <begin position="332"/>
        <end position="354"/>
    </location>
</feature>
<feature type="transmembrane region" description="Helical" evidence="6">
    <location>
        <begin position="178"/>
        <end position="199"/>
    </location>
</feature>
<gene>
    <name evidence="7" type="ORF">GGG17_10025</name>
</gene>
<evidence type="ECO:0000256" key="3">
    <source>
        <dbReference type="ARBA" id="ARBA00022692"/>
    </source>
</evidence>
<accession>A0A6I3IEA7</accession>
<evidence type="ECO:0000256" key="4">
    <source>
        <dbReference type="ARBA" id="ARBA00022989"/>
    </source>
</evidence>
<feature type="transmembrane region" description="Helical" evidence="6">
    <location>
        <begin position="12"/>
        <end position="30"/>
    </location>
</feature>
<feature type="transmembrane region" description="Helical" evidence="6">
    <location>
        <begin position="253"/>
        <end position="277"/>
    </location>
</feature>
<feature type="transmembrane region" description="Helical" evidence="6">
    <location>
        <begin position="361"/>
        <end position="380"/>
    </location>
</feature>
<evidence type="ECO:0000256" key="6">
    <source>
        <dbReference type="SAM" id="Phobius"/>
    </source>
</evidence>
<organism evidence="7 8">
    <name type="scientific">Arsenicicoccus cauae</name>
    <dbReference type="NCBI Taxonomy" id="2663847"/>
    <lineage>
        <taxon>Bacteria</taxon>
        <taxon>Bacillati</taxon>
        <taxon>Actinomycetota</taxon>
        <taxon>Actinomycetes</taxon>
        <taxon>Micrococcales</taxon>
        <taxon>Intrasporangiaceae</taxon>
        <taxon>Arsenicicoccus</taxon>
    </lineage>
</organism>
<feature type="transmembrane region" description="Helical" evidence="6">
    <location>
        <begin position="386"/>
        <end position="407"/>
    </location>
</feature>
<comment type="subcellular location">
    <subcellularLocation>
        <location evidence="1">Cell membrane</location>
        <topology evidence="1">Multi-pass membrane protein</topology>
    </subcellularLocation>
</comment>
<feature type="transmembrane region" description="Helical" evidence="6">
    <location>
        <begin position="297"/>
        <end position="320"/>
    </location>
</feature>
<feature type="transmembrane region" description="Helical" evidence="6">
    <location>
        <begin position="150"/>
        <end position="172"/>
    </location>
</feature>
<evidence type="ECO:0000256" key="5">
    <source>
        <dbReference type="ARBA" id="ARBA00023136"/>
    </source>
</evidence>
<keyword evidence="2" id="KW-1003">Cell membrane</keyword>
<feature type="transmembrane region" description="Helical" evidence="6">
    <location>
        <begin position="121"/>
        <end position="143"/>
    </location>
</feature>
<evidence type="ECO:0000313" key="7">
    <source>
        <dbReference type="EMBL" id="MTB72302.1"/>
    </source>
</evidence>
<dbReference type="PANTHER" id="PTHR30250:SF11">
    <property type="entry name" value="O-ANTIGEN TRANSPORTER-RELATED"/>
    <property type="match status" value="1"/>
</dbReference>
<dbReference type="Pfam" id="PF13440">
    <property type="entry name" value="Polysacc_synt_3"/>
    <property type="match status" value="1"/>
</dbReference>
<evidence type="ECO:0000256" key="2">
    <source>
        <dbReference type="ARBA" id="ARBA00022475"/>
    </source>
</evidence>
<proteinExistence type="predicted"/>
<feature type="transmembrane region" description="Helical" evidence="6">
    <location>
        <begin position="419"/>
        <end position="440"/>
    </location>
</feature>
<reference evidence="7 8" key="1">
    <citation type="submission" date="2019-11" db="EMBL/GenBank/DDBJ databases">
        <title>Whole genome sequencing identifies a novel species of the genus Arsenicicoccus isolated from human blood.</title>
        <authorList>
            <person name="Jeong J.H."/>
            <person name="Kweon O.J."/>
            <person name="Kim H.R."/>
            <person name="Kim T.-H."/>
            <person name="Ha S.-M."/>
            <person name="Lee M.-K."/>
        </authorList>
    </citation>
    <scope>NUCLEOTIDE SEQUENCE [LARGE SCALE GENOMIC DNA]</scope>
    <source>
        <strain evidence="7 8">MKL-02</strain>
    </source>
</reference>
<feature type="transmembrane region" description="Helical" evidence="6">
    <location>
        <begin position="219"/>
        <end position="241"/>
    </location>
</feature>
<keyword evidence="3 6" id="KW-0812">Transmembrane</keyword>
<keyword evidence="8" id="KW-1185">Reference proteome</keyword>
<evidence type="ECO:0000313" key="8">
    <source>
        <dbReference type="Proteomes" id="UP000431092"/>
    </source>
</evidence>
<dbReference type="PANTHER" id="PTHR30250">
    <property type="entry name" value="PST FAMILY PREDICTED COLANIC ACID TRANSPORTER"/>
    <property type="match status" value="1"/>
</dbReference>
<evidence type="ECO:0000256" key="1">
    <source>
        <dbReference type="ARBA" id="ARBA00004651"/>
    </source>
</evidence>